<dbReference type="OMA" id="CLANLWN"/>
<proteinExistence type="predicted"/>
<dbReference type="Pfam" id="PF25477">
    <property type="entry name" value="RESC1_2"/>
    <property type="match status" value="1"/>
</dbReference>
<evidence type="ECO:0000313" key="2">
    <source>
        <dbReference type="EMBL" id="CCC46678.1"/>
    </source>
</evidence>
<sequence length="486" mass="55008">MLRARHGAFFLPKCTWLRCQTLPLLSATRFQSAGAVTSSDFSHITHNTVWGLWNEGNLFSLSVPELAFFLQEHCKVANVDPRSKKSALVRQVEEILSAEQASMTVQQEDNPHAVVVTDYDRAEDALEEADEYGDWGAEPGFEDHRELDFMELSPGRMGERYEPLSPRALQLLHSDTVSDVGIASIDPSKLPGQSKVKSALAAVNVRPNDANKVRFRMAFEWCLMNIWNMNMPGELNIGAGKALYYRQVAKQNRNVMPLWTLQKHLYAQHPYAWFAIANESNVGAMEGLAASMGMNLIQEPTTSYKVSIRRAGELFDCELNSQLKCTTVNKPWDRFFVSHYIRSKMPDLRYVVRARHPIKKRVADAYLEADILRSTRDSVQSVLSPELGDVVYCCERVIRKWSIRTNTGVTLQLVETKRTPLIITKAGDEGERLEYEWIVPLPQQAERVDVAAVTDELWEYGNKLASALEEGMEEMMVHTMTAVAAY</sequence>
<feature type="domain" description="RESC1/2 CYTH-like" evidence="1">
    <location>
        <begin position="161"/>
        <end position="474"/>
    </location>
</feature>
<protein>
    <recommendedName>
        <fullName evidence="1">RESC1/2 CYTH-like domain-containing protein</fullName>
    </recommendedName>
</protein>
<dbReference type="InterPro" id="IPR057320">
    <property type="entry name" value="RESC1_2_CYTH-like_dom"/>
</dbReference>
<dbReference type="AlphaFoldDB" id="G0TRV6"/>
<evidence type="ECO:0000259" key="1">
    <source>
        <dbReference type="Pfam" id="PF25477"/>
    </source>
</evidence>
<accession>G0TRV6</accession>
<dbReference type="EMBL" id="HE573018">
    <property type="protein sequence ID" value="CCC46678.1"/>
    <property type="molecule type" value="Genomic_DNA"/>
</dbReference>
<reference evidence="2" key="1">
    <citation type="journal article" date="2012" name="Proc. Natl. Acad. Sci. U.S.A.">
        <title>Antigenic diversity is generated by distinct evolutionary mechanisms in African trypanosome species.</title>
        <authorList>
            <person name="Jackson A.P."/>
            <person name="Berry A."/>
            <person name="Aslett M."/>
            <person name="Allison H.C."/>
            <person name="Burton P."/>
            <person name="Vavrova-Anderson J."/>
            <person name="Brown R."/>
            <person name="Browne H."/>
            <person name="Corton N."/>
            <person name="Hauser H."/>
            <person name="Gamble J."/>
            <person name="Gilderthorp R."/>
            <person name="Marcello L."/>
            <person name="McQuillan J."/>
            <person name="Otto T.D."/>
            <person name="Quail M.A."/>
            <person name="Sanders M.J."/>
            <person name="van Tonder A."/>
            <person name="Ginger M.L."/>
            <person name="Field M.C."/>
            <person name="Barry J.D."/>
            <person name="Hertz-Fowler C."/>
            <person name="Berriman M."/>
        </authorList>
    </citation>
    <scope>NUCLEOTIDE SEQUENCE</scope>
    <source>
        <strain evidence="2">Y486</strain>
    </source>
</reference>
<dbReference type="VEuPathDB" id="TriTrypDB:TvY486_0200900"/>
<name>G0TRV6_TRYVY</name>
<dbReference type="CDD" id="cd23733">
    <property type="entry name" value="RESC2"/>
    <property type="match status" value="1"/>
</dbReference>
<organism evidence="2">
    <name type="scientific">Trypanosoma vivax (strain Y486)</name>
    <dbReference type="NCBI Taxonomy" id="1055687"/>
    <lineage>
        <taxon>Eukaryota</taxon>
        <taxon>Discoba</taxon>
        <taxon>Euglenozoa</taxon>
        <taxon>Kinetoplastea</taxon>
        <taxon>Metakinetoplastina</taxon>
        <taxon>Trypanosomatida</taxon>
        <taxon>Trypanosomatidae</taxon>
        <taxon>Trypanosoma</taxon>
        <taxon>Duttonella</taxon>
    </lineage>
</organism>
<gene>
    <name evidence="2" type="ORF">TVY486_0200900</name>
</gene>